<dbReference type="SUPFAM" id="SSF47473">
    <property type="entry name" value="EF-hand"/>
    <property type="match status" value="1"/>
</dbReference>
<dbReference type="InterPro" id="IPR001849">
    <property type="entry name" value="PH_domain"/>
</dbReference>
<dbReference type="InterPro" id="IPR011993">
    <property type="entry name" value="PH-like_dom_sf"/>
</dbReference>
<dbReference type="SMART" id="SM00233">
    <property type="entry name" value="PH"/>
    <property type="match status" value="4"/>
</dbReference>
<dbReference type="CDD" id="cd00821">
    <property type="entry name" value="PH"/>
    <property type="match status" value="1"/>
</dbReference>
<dbReference type="SUPFAM" id="SSF50729">
    <property type="entry name" value="PH domain-like"/>
    <property type="match status" value="4"/>
</dbReference>
<organism evidence="3 4">
    <name type="scientific">Anaeramoeba ignava</name>
    <name type="common">Anaerobic marine amoeba</name>
    <dbReference type="NCBI Taxonomy" id="1746090"/>
    <lineage>
        <taxon>Eukaryota</taxon>
        <taxon>Metamonada</taxon>
        <taxon>Anaeramoebidae</taxon>
        <taxon>Anaeramoeba</taxon>
    </lineage>
</organism>
<dbReference type="EMBL" id="JAPDFW010000012">
    <property type="protein sequence ID" value="KAJ5080161.1"/>
    <property type="molecule type" value="Genomic_DNA"/>
</dbReference>
<accession>A0A9Q0LWY9</accession>
<dbReference type="InterPro" id="IPR051707">
    <property type="entry name" value="PI-Interact_SigTrans_Reg"/>
</dbReference>
<dbReference type="PROSITE" id="PS50003">
    <property type="entry name" value="PH_DOMAIN"/>
    <property type="match status" value="4"/>
</dbReference>
<dbReference type="FunFam" id="2.30.29.30:FF:000286">
    <property type="entry name" value="PH-protein kinase domain containing protein"/>
    <property type="match status" value="1"/>
</dbReference>
<protein>
    <recommendedName>
        <fullName evidence="2">PH domain-containing protein</fullName>
    </recommendedName>
</protein>
<proteinExistence type="predicted"/>
<evidence type="ECO:0000256" key="1">
    <source>
        <dbReference type="SAM" id="MobiDB-lite"/>
    </source>
</evidence>
<feature type="compositionally biased region" description="Polar residues" evidence="1">
    <location>
        <begin position="365"/>
        <end position="376"/>
    </location>
</feature>
<evidence type="ECO:0000313" key="3">
    <source>
        <dbReference type="EMBL" id="KAJ5080161.1"/>
    </source>
</evidence>
<dbReference type="Gene3D" id="1.10.238.10">
    <property type="entry name" value="EF-hand"/>
    <property type="match status" value="1"/>
</dbReference>
<feature type="compositionally biased region" description="Low complexity" evidence="1">
    <location>
        <begin position="353"/>
        <end position="364"/>
    </location>
</feature>
<feature type="compositionally biased region" description="Low complexity" evidence="1">
    <location>
        <begin position="383"/>
        <end position="395"/>
    </location>
</feature>
<dbReference type="Gene3D" id="2.30.29.30">
    <property type="entry name" value="Pleckstrin-homology domain (PH domain)/Phosphotyrosine-binding domain (PTB)"/>
    <property type="match status" value="4"/>
</dbReference>
<sequence>MDENQIIIKTGYLTKQGGGYKTWRKRWFILKKDNTISYYKNQKSQQNPLGVISLDGAYCLKVKNPKNSFQIVHSNRRKFLIQAKTPNECEDWVQTIQTQILSAQPTRKTQDVECHHSGFLSKEDKGSRKSNNYFFQLFDNILLYFKSKDDLEFPEGIIFLNDIKASIQTQKNGYAIITLEHSLFKPMYLSPVFLKNKLKDKNEVEVYEKKQEEYTKELMIWFNLLENYIRRSTQNSRSNEMKIEIPVIKQDQKRRNSFGLMQKRANIVESRSAAKSLSKTPDNYVRTNGFFQEKMAHKGGSNLELKMNLFNENSPYSSPYDIMKQKRGKYYEEKGISNTKQNRLYNSYYNLSENANANSNSNSNKYQPENEAQTQSEHQDDNQQTSTTTQTQTQSEYQDDIQDDGMEQEIKSMDFGDTFSDSSKGDEFLGFVSNQNMDMEQHPIGITTSTITKGYLWVHSTNTKKKRFWFDLKGTHLLQLKNSDKNEEPLNYISIQKLRIEANPLLKEPPFIFKLSFPTDQIYVLESESNQDFHNWIESITNTIKNFNYFIKFSHLNKKQGFLSFLQTTHLKRKWKRKFFMIDSSKLFFFESGSTSNPIGYIDLQDSHLIPFNRKFNKHFTFKIITKAKKQFWFFAENAKDYEDWIQSLIIAINLTDGAVDNDSSSTLSELEVEHLQHISSFTKTEIRQMFQKFCEQFPNKVMNQESFTKMCNQLGIVNPQQIQFLFWGFDDKKKGKLEFKQLIVGLNCLLRGSFLDQLCFCFNIYDQRGVGRIELFDLWKVVAVITFQDENSRPPKDLLLVWKCLDNKRKGFLSPSDFTEAVNFTQNQLVNCLKIFK</sequence>
<dbReference type="AlphaFoldDB" id="A0A9Q0LWY9"/>
<feature type="region of interest" description="Disordered" evidence="1">
    <location>
        <begin position="353"/>
        <end position="399"/>
    </location>
</feature>
<feature type="domain" description="PH" evidence="2">
    <location>
        <begin position="113"/>
        <end position="230"/>
    </location>
</feature>
<feature type="domain" description="PH" evidence="2">
    <location>
        <begin position="6"/>
        <end position="101"/>
    </location>
</feature>
<gene>
    <name evidence="3" type="ORF">M0811_14106</name>
</gene>
<feature type="domain" description="PH" evidence="2">
    <location>
        <begin position="556"/>
        <end position="654"/>
    </location>
</feature>
<dbReference type="Proteomes" id="UP001149090">
    <property type="component" value="Unassembled WGS sequence"/>
</dbReference>
<feature type="domain" description="PH" evidence="2">
    <location>
        <begin position="449"/>
        <end position="545"/>
    </location>
</feature>
<keyword evidence="4" id="KW-1185">Reference proteome</keyword>
<dbReference type="PANTHER" id="PTHR14336">
    <property type="entry name" value="TANDEM PH DOMAIN CONTAINING PROTEIN"/>
    <property type="match status" value="1"/>
</dbReference>
<evidence type="ECO:0000259" key="2">
    <source>
        <dbReference type="PROSITE" id="PS50003"/>
    </source>
</evidence>
<name>A0A9Q0LWY9_ANAIG</name>
<comment type="caution">
    <text evidence="3">The sequence shown here is derived from an EMBL/GenBank/DDBJ whole genome shotgun (WGS) entry which is preliminary data.</text>
</comment>
<dbReference type="Pfam" id="PF00169">
    <property type="entry name" value="PH"/>
    <property type="match status" value="3"/>
</dbReference>
<reference evidence="3" key="1">
    <citation type="submission" date="2022-10" db="EMBL/GenBank/DDBJ databases">
        <title>Novel sulphate-reducing endosymbionts in the free-living metamonad Anaeramoeba.</title>
        <authorList>
            <person name="Jerlstrom-Hultqvist J."/>
            <person name="Cepicka I."/>
            <person name="Gallot-Lavallee L."/>
            <person name="Salas-Leiva D."/>
            <person name="Curtis B.A."/>
            <person name="Zahonova K."/>
            <person name="Pipaliya S."/>
            <person name="Dacks J."/>
            <person name="Roger A.J."/>
        </authorList>
    </citation>
    <scope>NUCLEOTIDE SEQUENCE</scope>
    <source>
        <strain evidence="3">BMAN</strain>
    </source>
</reference>
<dbReference type="InterPro" id="IPR011992">
    <property type="entry name" value="EF-hand-dom_pair"/>
</dbReference>
<dbReference type="OrthoDB" id="2157866at2759"/>
<evidence type="ECO:0000313" key="4">
    <source>
        <dbReference type="Proteomes" id="UP001149090"/>
    </source>
</evidence>